<protein>
    <submittedName>
        <fullName evidence="1">Hypp6822 protein</fullName>
    </submittedName>
</protein>
<gene>
    <name evidence="1" type="primary">Hypp6822</name>
    <name evidence="1" type="ORF">BLAG_LOCUS5832</name>
</gene>
<evidence type="ECO:0000313" key="1">
    <source>
        <dbReference type="EMBL" id="CAH1242543.1"/>
    </source>
</evidence>
<name>A0A8J9YVL6_BRALA</name>
<proteinExistence type="predicted"/>
<dbReference type="Proteomes" id="UP000838412">
    <property type="component" value="Chromosome 12"/>
</dbReference>
<evidence type="ECO:0000313" key="2">
    <source>
        <dbReference type="Proteomes" id="UP000838412"/>
    </source>
</evidence>
<dbReference type="EMBL" id="OV696697">
    <property type="protein sequence ID" value="CAH1242543.1"/>
    <property type="molecule type" value="Genomic_DNA"/>
</dbReference>
<dbReference type="AlphaFoldDB" id="A0A8J9YVL6"/>
<accession>A0A8J9YVL6</accession>
<keyword evidence="2" id="KW-1185">Reference proteome</keyword>
<sequence>MRALKKYSSSSLPGGSASEDWEGYLNKSISQDAGIRCHLWQHFILDDLKGKQLQLNSRNPTHYLTSKTGNNSGLKRRLSLASCKDALSKATLLRHLSGDALSTYTSADPTIKTGSCNDVMDFLRAIFQRPNDPSHYEAELNSLRQSATESGQAFEVEIVMEGRRKPQVVTWPKGEVFAVESPPDQQPPPPPRRINKELTPEETKWIQRWLRVKDKFNISDSAFHEIRMLGQERVPPLYRVIEERKEQSKMIPIITEDTNSLDRRSLRDLLTHLLRHHHHFIRDNMVSVRLSGDGRQVTRNHRIVIRRKLFSLCKMGITTAHKHATKKQKEMYEDHDKPADQLYTQLLETIWASWADDAPALMKVPVEAPAAEFQSKRLL</sequence>
<organism evidence="1 2">
    <name type="scientific">Branchiostoma lanceolatum</name>
    <name type="common">Common lancelet</name>
    <name type="synonym">Amphioxus lanceolatum</name>
    <dbReference type="NCBI Taxonomy" id="7740"/>
    <lineage>
        <taxon>Eukaryota</taxon>
        <taxon>Metazoa</taxon>
        <taxon>Chordata</taxon>
        <taxon>Cephalochordata</taxon>
        <taxon>Leptocardii</taxon>
        <taxon>Amphioxiformes</taxon>
        <taxon>Branchiostomatidae</taxon>
        <taxon>Branchiostoma</taxon>
    </lineage>
</organism>
<reference evidence="1" key="1">
    <citation type="submission" date="2022-01" db="EMBL/GenBank/DDBJ databases">
        <authorList>
            <person name="Braso-Vives M."/>
        </authorList>
    </citation>
    <scope>NUCLEOTIDE SEQUENCE</scope>
</reference>